<dbReference type="EMBL" id="CM023480">
    <property type="protein sequence ID" value="KAH7970860.1"/>
    <property type="molecule type" value="Genomic_DNA"/>
</dbReference>
<comment type="caution">
    <text evidence="1">The sequence shown here is derived from an EMBL/GenBank/DDBJ whole genome shotgun (WGS) entry which is preliminary data.</text>
</comment>
<accession>A0ACB8DJ30</accession>
<proteinExistence type="predicted"/>
<protein>
    <submittedName>
        <fullName evidence="1">Uncharacterized protein</fullName>
    </submittedName>
</protein>
<gene>
    <name evidence="1" type="ORF">HPB49_016230</name>
</gene>
<evidence type="ECO:0000313" key="2">
    <source>
        <dbReference type="Proteomes" id="UP000821865"/>
    </source>
</evidence>
<evidence type="ECO:0000313" key="1">
    <source>
        <dbReference type="EMBL" id="KAH7970860.1"/>
    </source>
</evidence>
<keyword evidence="2" id="KW-1185">Reference proteome</keyword>
<name>A0ACB8DJ30_DERSI</name>
<dbReference type="Proteomes" id="UP000821865">
    <property type="component" value="Chromosome 11"/>
</dbReference>
<organism evidence="1 2">
    <name type="scientific">Dermacentor silvarum</name>
    <name type="common">Tick</name>
    <dbReference type="NCBI Taxonomy" id="543639"/>
    <lineage>
        <taxon>Eukaryota</taxon>
        <taxon>Metazoa</taxon>
        <taxon>Ecdysozoa</taxon>
        <taxon>Arthropoda</taxon>
        <taxon>Chelicerata</taxon>
        <taxon>Arachnida</taxon>
        <taxon>Acari</taxon>
        <taxon>Parasitiformes</taxon>
        <taxon>Ixodida</taxon>
        <taxon>Ixodoidea</taxon>
        <taxon>Ixodidae</taxon>
        <taxon>Rhipicephalinae</taxon>
        <taxon>Dermacentor</taxon>
    </lineage>
</organism>
<sequence>MHYLPRLRKFVTKKKKQKPQRVRPSQPLDFHTERSKSSTSSGAMPKEMHSRPIGQRLGHQLIRERVAAAVPLSKELRHWAEGFPWRRAMHTAIAAAVIVGVCVAALIMAQTPEVEKPICDEDCMLYTKLFNQTMDWSVDPCKDFYRFVCGRLKNKSSVRRHINYHFVQAVAHIARRQDVPAEGQTAAQKAARLFKTCNDIVTQDTDYVPRIRGYLRDANLHWPQHPDTRDIESVDAFRSILEINEKWGWPCLLELRTDYISEARFEV</sequence>
<reference evidence="1" key="1">
    <citation type="submission" date="2020-05" db="EMBL/GenBank/DDBJ databases">
        <title>Large-scale comparative analyses of tick genomes elucidate their genetic diversity and vector capacities.</title>
        <authorList>
            <person name="Jia N."/>
            <person name="Wang J."/>
            <person name="Shi W."/>
            <person name="Du L."/>
            <person name="Sun Y."/>
            <person name="Zhan W."/>
            <person name="Jiang J."/>
            <person name="Wang Q."/>
            <person name="Zhang B."/>
            <person name="Ji P."/>
            <person name="Sakyi L.B."/>
            <person name="Cui X."/>
            <person name="Yuan T."/>
            <person name="Jiang B."/>
            <person name="Yang W."/>
            <person name="Lam T.T.-Y."/>
            <person name="Chang Q."/>
            <person name="Ding S."/>
            <person name="Wang X."/>
            <person name="Zhu J."/>
            <person name="Ruan X."/>
            <person name="Zhao L."/>
            <person name="Wei J."/>
            <person name="Que T."/>
            <person name="Du C."/>
            <person name="Cheng J."/>
            <person name="Dai P."/>
            <person name="Han X."/>
            <person name="Huang E."/>
            <person name="Gao Y."/>
            <person name="Liu J."/>
            <person name="Shao H."/>
            <person name="Ye R."/>
            <person name="Li L."/>
            <person name="Wei W."/>
            <person name="Wang X."/>
            <person name="Wang C."/>
            <person name="Yang T."/>
            <person name="Huo Q."/>
            <person name="Li W."/>
            <person name="Guo W."/>
            <person name="Chen H."/>
            <person name="Zhou L."/>
            <person name="Ni X."/>
            <person name="Tian J."/>
            <person name="Zhou Y."/>
            <person name="Sheng Y."/>
            <person name="Liu T."/>
            <person name="Pan Y."/>
            <person name="Xia L."/>
            <person name="Li J."/>
            <person name="Zhao F."/>
            <person name="Cao W."/>
        </authorList>
    </citation>
    <scope>NUCLEOTIDE SEQUENCE</scope>
    <source>
        <strain evidence="1">Dsil-2018</strain>
    </source>
</reference>